<dbReference type="EMBL" id="VORX01000001">
    <property type="protein sequence ID" value="TXE10718.1"/>
    <property type="molecule type" value="Genomic_DNA"/>
</dbReference>
<dbReference type="RefSeq" id="WP_146889247.1">
    <property type="nucleotide sequence ID" value="NZ_VORX01000001.1"/>
</dbReference>
<protein>
    <submittedName>
        <fullName evidence="1">Uncharacterized protein</fullName>
    </submittedName>
</protein>
<name>A0A5C7AQ41_9FLAO</name>
<reference evidence="1 2" key="1">
    <citation type="submission" date="2019-08" db="EMBL/GenBank/DDBJ databases">
        <title>Genome sequence of Gelidibacter salicanalis IC162T.</title>
        <authorList>
            <person name="Bowman J.P."/>
        </authorList>
    </citation>
    <scope>NUCLEOTIDE SEQUENCE [LARGE SCALE GENOMIC DNA]</scope>
    <source>
        <strain evidence="1 2">IC162</strain>
    </source>
</reference>
<gene>
    <name evidence="1" type="ORF">ES711_02075</name>
</gene>
<dbReference type="OrthoDB" id="1445917at2"/>
<dbReference type="Proteomes" id="UP000321734">
    <property type="component" value="Unassembled WGS sequence"/>
</dbReference>
<comment type="caution">
    <text evidence="1">The sequence shown here is derived from an EMBL/GenBank/DDBJ whole genome shotgun (WGS) entry which is preliminary data.</text>
</comment>
<sequence>MIKFFLLAFLILTSSIYCQNKSKVNIFLDENLKPINEASFNEKRDSFIYTSISHGNDSLTVHQITNLIKFGKFDSITNYQIRMLLKRDSKNNHIADKDLILTFRDTLYGFKTHSNFANLSNRDIKNKIKHYDNIQKKCIKRDRKDNYERFYFYNVNKEYNYLPKNFSWIKSSSILNNLLFNNQSAMFILKTNGDYFYFQEIYEKYVIELIKAENWELFVNEYEIAKNTLSKMRFGKLKNLHMNYEDVKYNSYPSHNTQCYFPGDY</sequence>
<dbReference type="AlphaFoldDB" id="A0A5C7AQ41"/>
<keyword evidence="2" id="KW-1185">Reference proteome</keyword>
<evidence type="ECO:0000313" key="1">
    <source>
        <dbReference type="EMBL" id="TXE10718.1"/>
    </source>
</evidence>
<accession>A0A5C7AQ41</accession>
<evidence type="ECO:0000313" key="2">
    <source>
        <dbReference type="Proteomes" id="UP000321734"/>
    </source>
</evidence>
<proteinExistence type="predicted"/>
<organism evidence="1 2">
    <name type="scientific">Gelidibacter salicanalis</name>
    <dbReference type="NCBI Taxonomy" id="291193"/>
    <lineage>
        <taxon>Bacteria</taxon>
        <taxon>Pseudomonadati</taxon>
        <taxon>Bacteroidota</taxon>
        <taxon>Flavobacteriia</taxon>
        <taxon>Flavobacteriales</taxon>
        <taxon>Flavobacteriaceae</taxon>
        <taxon>Gelidibacter</taxon>
    </lineage>
</organism>